<dbReference type="PANTHER" id="PTHR48043">
    <property type="entry name" value="EG:EG0003.4 PROTEIN-RELATED"/>
    <property type="match status" value="1"/>
</dbReference>
<protein>
    <submittedName>
        <fullName evidence="4">Uncharacterized protein</fullName>
    </submittedName>
</protein>
<evidence type="ECO:0000313" key="5">
    <source>
        <dbReference type="Proteomes" id="UP001162156"/>
    </source>
</evidence>
<dbReference type="Pfam" id="PF00201">
    <property type="entry name" value="UDPGT"/>
    <property type="match status" value="1"/>
</dbReference>
<evidence type="ECO:0000313" key="4">
    <source>
        <dbReference type="EMBL" id="KAJ8928784.1"/>
    </source>
</evidence>
<comment type="similarity">
    <text evidence="1">Belongs to the UDP-glycosyltransferase family.</text>
</comment>
<accession>A0AAV8WQI7</accession>
<evidence type="ECO:0000256" key="2">
    <source>
        <dbReference type="ARBA" id="ARBA00022676"/>
    </source>
</evidence>
<dbReference type="PANTHER" id="PTHR48043:SF159">
    <property type="entry name" value="EG:EG0003.4 PROTEIN-RELATED"/>
    <property type="match status" value="1"/>
</dbReference>
<dbReference type="InterPro" id="IPR002213">
    <property type="entry name" value="UDP_glucos_trans"/>
</dbReference>
<dbReference type="AlphaFoldDB" id="A0AAV8WQI7"/>
<comment type="caution">
    <text evidence="4">The sequence shown here is derived from an EMBL/GenBank/DDBJ whole genome shotgun (WGS) entry which is preliminary data.</text>
</comment>
<dbReference type="GO" id="GO:0008194">
    <property type="term" value="F:UDP-glycosyltransferase activity"/>
    <property type="evidence" value="ECO:0007669"/>
    <property type="project" value="InterPro"/>
</dbReference>
<organism evidence="4 5">
    <name type="scientific">Rhamnusium bicolor</name>
    <dbReference type="NCBI Taxonomy" id="1586634"/>
    <lineage>
        <taxon>Eukaryota</taxon>
        <taxon>Metazoa</taxon>
        <taxon>Ecdysozoa</taxon>
        <taxon>Arthropoda</taxon>
        <taxon>Hexapoda</taxon>
        <taxon>Insecta</taxon>
        <taxon>Pterygota</taxon>
        <taxon>Neoptera</taxon>
        <taxon>Endopterygota</taxon>
        <taxon>Coleoptera</taxon>
        <taxon>Polyphaga</taxon>
        <taxon>Cucujiformia</taxon>
        <taxon>Chrysomeloidea</taxon>
        <taxon>Cerambycidae</taxon>
        <taxon>Lepturinae</taxon>
        <taxon>Rhagiini</taxon>
        <taxon>Rhamnusium</taxon>
    </lineage>
</organism>
<evidence type="ECO:0000256" key="1">
    <source>
        <dbReference type="ARBA" id="ARBA00009995"/>
    </source>
</evidence>
<evidence type="ECO:0000256" key="3">
    <source>
        <dbReference type="ARBA" id="ARBA00022679"/>
    </source>
</evidence>
<name>A0AAV8WQI7_9CUCU</name>
<reference evidence="4" key="1">
    <citation type="journal article" date="2023" name="Insect Mol. Biol.">
        <title>Genome sequencing provides insights into the evolution of gene families encoding plant cell wall-degrading enzymes in longhorned beetles.</title>
        <authorList>
            <person name="Shin N.R."/>
            <person name="Okamura Y."/>
            <person name="Kirsch R."/>
            <person name="Pauchet Y."/>
        </authorList>
    </citation>
    <scope>NUCLEOTIDE SEQUENCE</scope>
    <source>
        <strain evidence="4">RBIC_L_NR</strain>
    </source>
</reference>
<proteinExistence type="inferred from homology"/>
<sequence length="180" mass="20088">MITISGKTLGEKLLNHTEVQKLIKSDETFDVVIVSQFFNDALKAFAKHFDAHLVIFSNIGANSMLNNLVGNPSLPSFHPEVLLGFQKHMSFFQRLVNTLTKFLVVLLLNLVIYPTQNQLVQTYFPNPVDLNDALYNVSLVLINSHVSISSPQPSVPSMIEIGGFHVTPPKKLPDDLQKFS</sequence>
<dbReference type="SUPFAM" id="SSF53756">
    <property type="entry name" value="UDP-Glycosyltransferase/glycogen phosphorylase"/>
    <property type="match status" value="1"/>
</dbReference>
<dbReference type="Proteomes" id="UP001162156">
    <property type="component" value="Unassembled WGS sequence"/>
</dbReference>
<dbReference type="EMBL" id="JANEYF010005267">
    <property type="protein sequence ID" value="KAJ8928784.1"/>
    <property type="molecule type" value="Genomic_DNA"/>
</dbReference>
<dbReference type="InterPro" id="IPR050271">
    <property type="entry name" value="UDP-glycosyltransferase"/>
</dbReference>
<gene>
    <name evidence="4" type="ORF">NQ314_018642</name>
</gene>
<keyword evidence="2" id="KW-0328">Glycosyltransferase</keyword>
<keyword evidence="3" id="KW-0808">Transferase</keyword>
<keyword evidence="5" id="KW-1185">Reference proteome</keyword>